<sequence>MIGCDECNLWFHGHCVGLTAEYVEEHYGESEWFCSKCVWLRKERELENLLQHKSNEILHITKLNDKLSEALVAAYQSQQKLLLSMFNKFNNVFEGVDLLAKECESTYSKMEDALQKNMYLSRKQAVSDSSKLLIANRENKSCNCHKMKSTSTESDMMKPNGLKNTKRKSLSLSLSQKDKKVSQGRLLWMAAKQQNLIMQQMVILVMTIFSQEGNSVKTRYVVFINLCLVKV</sequence>
<feature type="domain" description="Zinc finger PHD-type" evidence="5">
    <location>
        <begin position="1"/>
        <end position="38"/>
    </location>
</feature>
<name>A0AAE1GSE0_9NEOP</name>
<evidence type="ECO:0000256" key="2">
    <source>
        <dbReference type="ARBA" id="ARBA00022771"/>
    </source>
</evidence>
<feature type="region of interest" description="Disordered" evidence="4">
    <location>
        <begin position="147"/>
        <end position="169"/>
    </location>
</feature>
<proteinExistence type="predicted"/>
<dbReference type="EMBL" id="JAHWGI010000026">
    <property type="protein sequence ID" value="KAK3907948.1"/>
    <property type="molecule type" value="Genomic_DNA"/>
</dbReference>
<dbReference type="Proteomes" id="UP001219518">
    <property type="component" value="Unassembled WGS sequence"/>
</dbReference>
<evidence type="ECO:0000313" key="7">
    <source>
        <dbReference type="Proteomes" id="UP001219518"/>
    </source>
</evidence>
<dbReference type="GO" id="GO:0008270">
    <property type="term" value="F:zinc ion binding"/>
    <property type="evidence" value="ECO:0007669"/>
    <property type="project" value="UniProtKB-KW"/>
</dbReference>
<reference evidence="6" key="1">
    <citation type="submission" date="2021-07" db="EMBL/GenBank/DDBJ databases">
        <authorList>
            <person name="Catto M.A."/>
            <person name="Jacobson A."/>
            <person name="Kennedy G."/>
            <person name="Labadie P."/>
            <person name="Hunt B.G."/>
            <person name="Srinivasan R."/>
        </authorList>
    </citation>
    <scope>NUCLEOTIDE SEQUENCE</scope>
    <source>
        <strain evidence="6">PL_HMW_Pooled</strain>
        <tissue evidence="6">Head</tissue>
    </source>
</reference>
<organism evidence="6 7">
    <name type="scientific">Frankliniella fusca</name>
    <dbReference type="NCBI Taxonomy" id="407009"/>
    <lineage>
        <taxon>Eukaryota</taxon>
        <taxon>Metazoa</taxon>
        <taxon>Ecdysozoa</taxon>
        <taxon>Arthropoda</taxon>
        <taxon>Hexapoda</taxon>
        <taxon>Insecta</taxon>
        <taxon>Pterygota</taxon>
        <taxon>Neoptera</taxon>
        <taxon>Paraneoptera</taxon>
        <taxon>Thysanoptera</taxon>
        <taxon>Terebrantia</taxon>
        <taxon>Thripoidea</taxon>
        <taxon>Thripidae</taxon>
        <taxon>Frankliniella</taxon>
    </lineage>
</organism>
<keyword evidence="2" id="KW-0863">Zinc-finger</keyword>
<accession>A0AAE1GSE0</accession>
<dbReference type="InterPro" id="IPR001965">
    <property type="entry name" value="Znf_PHD"/>
</dbReference>
<gene>
    <name evidence="6" type="ORF">KUF71_018585</name>
</gene>
<dbReference type="SUPFAM" id="SSF57903">
    <property type="entry name" value="FYVE/PHD zinc finger"/>
    <property type="match status" value="1"/>
</dbReference>
<dbReference type="InterPro" id="IPR013083">
    <property type="entry name" value="Znf_RING/FYVE/PHD"/>
</dbReference>
<dbReference type="InterPro" id="IPR019787">
    <property type="entry name" value="Znf_PHD-finger"/>
</dbReference>
<evidence type="ECO:0000256" key="4">
    <source>
        <dbReference type="SAM" id="MobiDB-lite"/>
    </source>
</evidence>
<keyword evidence="1" id="KW-0479">Metal-binding</keyword>
<reference evidence="6" key="2">
    <citation type="journal article" date="2023" name="BMC Genomics">
        <title>Pest status, molecular evolution, and epigenetic factors derived from the genome assembly of Frankliniella fusca, a thysanopteran phytovirus vector.</title>
        <authorList>
            <person name="Catto M.A."/>
            <person name="Labadie P.E."/>
            <person name="Jacobson A.L."/>
            <person name="Kennedy G.G."/>
            <person name="Srinivasan R."/>
            <person name="Hunt B.G."/>
        </authorList>
    </citation>
    <scope>NUCLEOTIDE SEQUENCE</scope>
    <source>
        <strain evidence="6">PL_HMW_Pooled</strain>
    </source>
</reference>
<evidence type="ECO:0000256" key="3">
    <source>
        <dbReference type="ARBA" id="ARBA00022833"/>
    </source>
</evidence>
<comment type="caution">
    <text evidence="6">The sequence shown here is derived from an EMBL/GenBank/DDBJ whole genome shotgun (WGS) entry which is preliminary data.</text>
</comment>
<dbReference type="InterPro" id="IPR011011">
    <property type="entry name" value="Znf_FYVE_PHD"/>
</dbReference>
<evidence type="ECO:0000313" key="6">
    <source>
        <dbReference type="EMBL" id="KAK3907948.1"/>
    </source>
</evidence>
<keyword evidence="7" id="KW-1185">Reference proteome</keyword>
<evidence type="ECO:0000259" key="5">
    <source>
        <dbReference type="SMART" id="SM00249"/>
    </source>
</evidence>
<keyword evidence="3" id="KW-0862">Zinc</keyword>
<dbReference type="Pfam" id="PF00628">
    <property type="entry name" value="PHD"/>
    <property type="match status" value="1"/>
</dbReference>
<dbReference type="SMART" id="SM00249">
    <property type="entry name" value="PHD"/>
    <property type="match status" value="1"/>
</dbReference>
<evidence type="ECO:0000256" key="1">
    <source>
        <dbReference type="ARBA" id="ARBA00022723"/>
    </source>
</evidence>
<protein>
    <submittedName>
        <fullName evidence="6">Transcription initiation factor TFIID subunit 3</fullName>
    </submittedName>
</protein>
<dbReference type="AlphaFoldDB" id="A0AAE1GSE0"/>
<dbReference type="Gene3D" id="3.30.40.10">
    <property type="entry name" value="Zinc/RING finger domain, C3HC4 (zinc finger)"/>
    <property type="match status" value="1"/>
</dbReference>